<sequence>MKENDLRYYRTRKSILSAMTRLLQTKKFEQITVTTICEEAEISRSGFYLHYVDKYDLIEVNLKEFRDQANQFVQADNENSKKKLFFNMLTYLRNDGKLIAALISENGSIEVQNYIKRMMRENARTNIFPQMDLELENDIEEHYALIFLSNALFGVLQDWINRGQKESIEELVQIMDRLITFDFRK</sequence>
<accession>R2P4Z2</accession>
<evidence type="ECO:0000259" key="3">
    <source>
        <dbReference type="PROSITE" id="PS50977"/>
    </source>
</evidence>
<protein>
    <recommendedName>
        <fullName evidence="3">HTH tetR-type domain-containing protein</fullName>
    </recommendedName>
</protein>
<dbReference type="SUPFAM" id="SSF46689">
    <property type="entry name" value="Homeodomain-like"/>
    <property type="match status" value="1"/>
</dbReference>
<name>R2P4Z2_9ENTE</name>
<evidence type="ECO:0000313" key="4">
    <source>
        <dbReference type="EMBL" id="EOH79357.1"/>
    </source>
</evidence>
<comment type="caution">
    <text evidence="4">The sequence shown here is derived from an EMBL/GenBank/DDBJ whole genome shotgun (WGS) entry which is preliminary data.</text>
</comment>
<dbReference type="InterPro" id="IPR009057">
    <property type="entry name" value="Homeodomain-like_sf"/>
</dbReference>
<dbReference type="Pfam" id="PF00440">
    <property type="entry name" value="TetR_N"/>
    <property type="match status" value="1"/>
</dbReference>
<dbReference type="EMBL" id="ASWA01000004">
    <property type="protein sequence ID" value="EOT64884.1"/>
    <property type="molecule type" value="Genomic_DNA"/>
</dbReference>
<dbReference type="EMBL" id="AJAK01000010">
    <property type="protein sequence ID" value="EOH79357.1"/>
    <property type="molecule type" value="Genomic_DNA"/>
</dbReference>
<gene>
    <name evidence="5" type="ORF">I585_04085</name>
    <name evidence="4" type="ORF">UAI_01335</name>
</gene>
<dbReference type="Proteomes" id="UP000014148">
    <property type="component" value="Unassembled WGS sequence"/>
</dbReference>
<evidence type="ECO:0000313" key="7">
    <source>
        <dbReference type="Proteomes" id="UP000014148"/>
    </source>
</evidence>
<organism evidence="4 6">
    <name type="scientific">Enterococcus malodoratus ATCC 43197</name>
    <dbReference type="NCBI Taxonomy" id="1158601"/>
    <lineage>
        <taxon>Bacteria</taxon>
        <taxon>Bacillati</taxon>
        <taxon>Bacillota</taxon>
        <taxon>Bacilli</taxon>
        <taxon>Lactobacillales</taxon>
        <taxon>Enterococcaceae</taxon>
        <taxon>Enterococcus</taxon>
    </lineage>
</organism>
<keyword evidence="7" id="KW-1185">Reference proteome</keyword>
<feature type="domain" description="HTH tetR-type" evidence="3">
    <location>
        <begin position="9"/>
        <end position="69"/>
    </location>
</feature>
<proteinExistence type="predicted"/>
<dbReference type="OrthoDB" id="9810250at2"/>
<evidence type="ECO:0000313" key="6">
    <source>
        <dbReference type="Proteomes" id="UP000013783"/>
    </source>
</evidence>
<reference evidence="4 6" key="1">
    <citation type="submission" date="2013-02" db="EMBL/GenBank/DDBJ databases">
        <title>The Genome Sequence of Enterococcus malodoratus ATCC_43197.</title>
        <authorList>
            <consortium name="The Broad Institute Genome Sequencing Platform"/>
            <consortium name="The Broad Institute Genome Sequencing Center for Infectious Disease"/>
            <person name="Earl A.M."/>
            <person name="Gilmore M.S."/>
            <person name="Lebreton F."/>
            <person name="Walker B."/>
            <person name="Young S.K."/>
            <person name="Zeng Q."/>
            <person name="Gargeya S."/>
            <person name="Fitzgerald M."/>
            <person name="Haas B."/>
            <person name="Abouelleil A."/>
            <person name="Alvarado L."/>
            <person name="Arachchi H.M."/>
            <person name="Berlin A.M."/>
            <person name="Chapman S.B."/>
            <person name="Dewar J."/>
            <person name="Goldberg J."/>
            <person name="Griggs A."/>
            <person name="Gujja S."/>
            <person name="Hansen M."/>
            <person name="Howarth C."/>
            <person name="Imamovic A."/>
            <person name="Larimer J."/>
            <person name="McCowan C."/>
            <person name="Murphy C."/>
            <person name="Neiman D."/>
            <person name="Pearson M."/>
            <person name="Priest M."/>
            <person name="Roberts A."/>
            <person name="Saif S."/>
            <person name="Shea T."/>
            <person name="Sisk P."/>
            <person name="Sykes S."/>
            <person name="Wortman J."/>
            <person name="Nusbaum C."/>
            <person name="Birren B."/>
        </authorList>
    </citation>
    <scope>NUCLEOTIDE SEQUENCE [LARGE SCALE GENOMIC DNA]</scope>
    <source>
        <strain evidence="4 6">ATCC 43197</strain>
    </source>
</reference>
<dbReference type="Pfam" id="PF14278">
    <property type="entry name" value="TetR_C_8"/>
    <property type="match status" value="1"/>
</dbReference>
<dbReference type="PROSITE" id="PS50977">
    <property type="entry name" value="HTH_TETR_2"/>
    <property type="match status" value="1"/>
</dbReference>
<evidence type="ECO:0000256" key="1">
    <source>
        <dbReference type="ARBA" id="ARBA00023125"/>
    </source>
</evidence>
<dbReference type="RefSeq" id="WP_010740186.1">
    <property type="nucleotide sequence ID" value="NZ_KB946250.1"/>
</dbReference>
<reference evidence="5 7" key="2">
    <citation type="submission" date="2013-03" db="EMBL/GenBank/DDBJ databases">
        <title>The Genome Sequence of Enterococcus malodoratus ATCC_43197 (PacBio/Illumina hybrid assembly).</title>
        <authorList>
            <consortium name="The Broad Institute Genomics Platform"/>
            <consortium name="The Broad Institute Genome Sequencing Center for Infectious Disease"/>
            <person name="Earl A."/>
            <person name="Russ C."/>
            <person name="Gilmore M."/>
            <person name="Surin D."/>
            <person name="Walker B."/>
            <person name="Young S."/>
            <person name="Zeng Q."/>
            <person name="Gargeya S."/>
            <person name="Fitzgerald M."/>
            <person name="Haas B."/>
            <person name="Abouelleil A."/>
            <person name="Allen A.W."/>
            <person name="Alvarado L."/>
            <person name="Arachchi H.M."/>
            <person name="Berlin A.M."/>
            <person name="Chapman S.B."/>
            <person name="Gainer-Dewar J."/>
            <person name="Goldberg J."/>
            <person name="Griggs A."/>
            <person name="Gujja S."/>
            <person name="Hansen M."/>
            <person name="Howarth C."/>
            <person name="Imamovic A."/>
            <person name="Ireland A."/>
            <person name="Larimer J."/>
            <person name="McCowan C."/>
            <person name="Murphy C."/>
            <person name="Pearson M."/>
            <person name="Poon T.W."/>
            <person name="Priest M."/>
            <person name="Roberts A."/>
            <person name="Saif S."/>
            <person name="Shea T."/>
            <person name="Sisk P."/>
            <person name="Sykes S."/>
            <person name="Wortman J."/>
            <person name="Nusbaum C."/>
            <person name="Birren B."/>
        </authorList>
    </citation>
    <scope>NUCLEOTIDE SEQUENCE [LARGE SCALE GENOMIC DNA]</scope>
    <source>
        <strain evidence="5 7">ATCC 43197</strain>
    </source>
</reference>
<dbReference type="AlphaFoldDB" id="R2P4Z2"/>
<dbReference type="PATRIC" id="fig|1158601.3.peg.1301"/>
<dbReference type="STRING" id="71451.RV07_GL001295"/>
<evidence type="ECO:0000313" key="5">
    <source>
        <dbReference type="EMBL" id="EOT64884.1"/>
    </source>
</evidence>
<evidence type="ECO:0000256" key="2">
    <source>
        <dbReference type="PROSITE-ProRule" id="PRU00335"/>
    </source>
</evidence>
<dbReference type="GO" id="GO:0003677">
    <property type="term" value="F:DNA binding"/>
    <property type="evidence" value="ECO:0007669"/>
    <property type="project" value="UniProtKB-UniRule"/>
</dbReference>
<dbReference type="eggNOG" id="COG1309">
    <property type="taxonomic scope" value="Bacteria"/>
</dbReference>
<dbReference type="InterPro" id="IPR050624">
    <property type="entry name" value="HTH-type_Tx_Regulator"/>
</dbReference>
<dbReference type="Proteomes" id="UP000013783">
    <property type="component" value="Unassembled WGS sequence"/>
</dbReference>
<feature type="DNA-binding region" description="H-T-H motif" evidence="2">
    <location>
        <begin position="32"/>
        <end position="51"/>
    </location>
</feature>
<dbReference type="Gene3D" id="1.10.357.10">
    <property type="entry name" value="Tetracycline Repressor, domain 2"/>
    <property type="match status" value="1"/>
</dbReference>
<keyword evidence="1 2" id="KW-0238">DNA-binding</keyword>
<dbReference type="InterPro" id="IPR039532">
    <property type="entry name" value="TetR_C_Firmicutes"/>
</dbReference>
<dbReference type="InterPro" id="IPR001647">
    <property type="entry name" value="HTH_TetR"/>
</dbReference>
<dbReference type="PANTHER" id="PTHR43479:SF7">
    <property type="entry name" value="TETR-FAMILY TRANSCRIPTIONAL REGULATOR"/>
    <property type="match status" value="1"/>
</dbReference>
<dbReference type="PANTHER" id="PTHR43479">
    <property type="entry name" value="ACREF/ENVCD OPERON REPRESSOR-RELATED"/>
    <property type="match status" value="1"/>
</dbReference>